<dbReference type="InterPro" id="IPR001910">
    <property type="entry name" value="Inosine/uridine_hydrolase_dom"/>
</dbReference>
<evidence type="ECO:0000313" key="5">
    <source>
        <dbReference type="Proteomes" id="UP000267430"/>
    </source>
</evidence>
<evidence type="ECO:0000259" key="3">
    <source>
        <dbReference type="Pfam" id="PF01156"/>
    </source>
</evidence>
<dbReference type="InterPro" id="IPR023186">
    <property type="entry name" value="IUNH"/>
</dbReference>
<dbReference type="RefSeq" id="WP_126862903.1">
    <property type="nucleotide sequence ID" value="NZ_JAUSTX010000002.1"/>
</dbReference>
<dbReference type="Gene3D" id="3.90.245.10">
    <property type="entry name" value="Ribonucleoside hydrolase-like"/>
    <property type="match status" value="1"/>
</dbReference>
<evidence type="ECO:0000256" key="2">
    <source>
        <dbReference type="ARBA" id="ARBA00023295"/>
    </source>
</evidence>
<gene>
    <name evidence="4" type="ORF">ELQ35_00510</name>
</gene>
<keyword evidence="5" id="KW-1185">Reference proteome</keyword>
<reference evidence="4 5" key="1">
    <citation type="submission" date="2018-12" db="EMBL/GenBank/DDBJ databases">
        <title>Bacillus chawlae sp. nov., Bacillus glennii sp. nov., and Bacillus saganii sp. nov. Isolated from the Vehicle Assembly Building at Kennedy Space Center where the Viking Spacecraft were Assembled.</title>
        <authorList>
            <person name="Seuylemezian A."/>
            <person name="Vaishampayan P."/>
        </authorList>
    </citation>
    <scope>NUCLEOTIDE SEQUENCE [LARGE SCALE GENOMIC DNA]</scope>
    <source>
        <strain evidence="4 5">L5</strain>
    </source>
</reference>
<feature type="domain" description="Inosine/uridine-preferring nucleoside hydrolase" evidence="3">
    <location>
        <begin position="6"/>
        <end position="305"/>
    </location>
</feature>
<dbReference type="AlphaFoldDB" id="A0A3S0U7Q5"/>
<sequence>MGEKVLFFGDFGIDDIFALLYAFYSVEIDVIGIVADYGNVAKHDAVRNARYLDEICKEASIPIIGGAEMPLTGRKPKFYPKIHGLGGLGPINMPKTPVSNVENIYEIIPLIEKYGEQLTIVSVGRLTSLAAAFIFFPSLMKTIKQFYIMGGAFNFPGNVTPVAEANIYGDPFAANVVFTYASAKINIFPLNVTQKATIPPQIMDYLGIAFEENGKEAVNMLKLMYDFYSQAYKKMIPSMIGGAPFHDLLVMWAVEKPENVKFKEVPVKVITTSGAGYGQTIGDFRKRVDTVDYPIHRVASDFNYASYINSFVETFMTGINSKSHVTDTNL</sequence>
<keyword evidence="2" id="KW-0326">Glycosidase</keyword>
<dbReference type="Pfam" id="PF01156">
    <property type="entry name" value="IU_nuc_hydro"/>
    <property type="match status" value="1"/>
</dbReference>
<dbReference type="GO" id="GO:0006152">
    <property type="term" value="P:purine nucleoside catabolic process"/>
    <property type="evidence" value="ECO:0007669"/>
    <property type="project" value="TreeGrafter"/>
</dbReference>
<dbReference type="GO" id="GO:0005829">
    <property type="term" value="C:cytosol"/>
    <property type="evidence" value="ECO:0007669"/>
    <property type="project" value="TreeGrafter"/>
</dbReference>
<dbReference type="PANTHER" id="PTHR12304:SF4">
    <property type="entry name" value="URIDINE NUCLEOSIDASE"/>
    <property type="match status" value="1"/>
</dbReference>
<accession>A0A3S0U7Q5</accession>
<dbReference type="PANTHER" id="PTHR12304">
    <property type="entry name" value="INOSINE-URIDINE PREFERRING NUCLEOSIDE HYDROLASE"/>
    <property type="match status" value="1"/>
</dbReference>
<dbReference type="OrthoDB" id="9797882at2"/>
<dbReference type="GO" id="GO:0008477">
    <property type="term" value="F:purine nucleosidase activity"/>
    <property type="evidence" value="ECO:0007669"/>
    <property type="project" value="TreeGrafter"/>
</dbReference>
<evidence type="ECO:0000256" key="1">
    <source>
        <dbReference type="ARBA" id="ARBA00022801"/>
    </source>
</evidence>
<comment type="caution">
    <text evidence="4">The sequence shown here is derived from an EMBL/GenBank/DDBJ whole genome shotgun (WGS) entry which is preliminary data.</text>
</comment>
<organism evidence="4 5">
    <name type="scientific">Peribacillus cavernae</name>
    <dbReference type="NCBI Taxonomy" id="1674310"/>
    <lineage>
        <taxon>Bacteria</taxon>
        <taxon>Bacillati</taxon>
        <taxon>Bacillota</taxon>
        <taxon>Bacilli</taxon>
        <taxon>Bacillales</taxon>
        <taxon>Bacillaceae</taxon>
        <taxon>Peribacillus</taxon>
    </lineage>
</organism>
<protein>
    <submittedName>
        <fullName evidence="4">Nucleoside hydrolase</fullName>
    </submittedName>
</protein>
<dbReference type="SUPFAM" id="SSF53590">
    <property type="entry name" value="Nucleoside hydrolase"/>
    <property type="match status" value="1"/>
</dbReference>
<proteinExistence type="predicted"/>
<keyword evidence="1 4" id="KW-0378">Hydrolase</keyword>
<evidence type="ECO:0000313" key="4">
    <source>
        <dbReference type="EMBL" id="RUQ32612.1"/>
    </source>
</evidence>
<dbReference type="InterPro" id="IPR036452">
    <property type="entry name" value="Ribo_hydro-like"/>
</dbReference>
<name>A0A3S0U7Q5_9BACI</name>
<dbReference type="EMBL" id="RYZZ01000001">
    <property type="protein sequence ID" value="RUQ32612.1"/>
    <property type="molecule type" value="Genomic_DNA"/>
</dbReference>
<dbReference type="Proteomes" id="UP000267430">
    <property type="component" value="Unassembled WGS sequence"/>
</dbReference>
<dbReference type="CDD" id="cd00455">
    <property type="entry name" value="nuc_hydro"/>
    <property type="match status" value="1"/>
</dbReference>